<proteinExistence type="predicted"/>
<dbReference type="Gene3D" id="3.40.50.300">
    <property type="entry name" value="P-loop containing nucleotide triphosphate hydrolases"/>
    <property type="match status" value="2"/>
</dbReference>
<dbReference type="SUPFAM" id="SSF52540">
    <property type="entry name" value="P-loop containing nucleoside triphosphate hydrolases"/>
    <property type="match status" value="2"/>
</dbReference>
<reference evidence="3 4" key="1">
    <citation type="submission" date="2022-05" db="EMBL/GenBank/DDBJ databases">
        <authorList>
            <consortium name="Genoscope - CEA"/>
            <person name="William W."/>
        </authorList>
    </citation>
    <scope>NUCLEOTIDE SEQUENCE [LARGE SCALE GENOMIC DNA]</scope>
</reference>
<dbReference type="InterPro" id="IPR003959">
    <property type="entry name" value="ATPase_AAA_core"/>
</dbReference>
<feature type="region of interest" description="Disordered" evidence="1">
    <location>
        <begin position="1"/>
        <end position="69"/>
    </location>
</feature>
<keyword evidence="4" id="KW-1185">Reference proteome</keyword>
<feature type="compositionally biased region" description="Polar residues" evidence="1">
    <location>
        <begin position="3469"/>
        <end position="3493"/>
    </location>
</feature>
<dbReference type="SMART" id="SM00382">
    <property type="entry name" value="AAA"/>
    <property type="match status" value="2"/>
</dbReference>
<organism evidence="3 4">
    <name type="scientific">Porites lobata</name>
    <dbReference type="NCBI Taxonomy" id="104759"/>
    <lineage>
        <taxon>Eukaryota</taxon>
        <taxon>Metazoa</taxon>
        <taxon>Cnidaria</taxon>
        <taxon>Anthozoa</taxon>
        <taxon>Hexacorallia</taxon>
        <taxon>Scleractinia</taxon>
        <taxon>Fungiina</taxon>
        <taxon>Poritidae</taxon>
        <taxon>Porites</taxon>
    </lineage>
</organism>
<feature type="compositionally biased region" description="Basic and acidic residues" evidence="1">
    <location>
        <begin position="1"/>
        <end position="10"/>
    </location>
</feature>
<feature type="compositionally biased region" description="Polar residues" evidence="1">
    <location>
        <begin position="30"/>
        <end position="40"/>
    </location>
</feature>
<dbReference type="InterPro" id="IPR027417">
    <property type="entry name" value="P-loop_NTPase"/>
</dbReference>
<dbReference type="InterPro" id="IPR003593">
    <property type="entry name" value="AAA+_ATPase"/>
</dbReference>
<feature type="compositionally biased region" description="Basic residues" evidence="1">
    <location>
        <begin position="4831"/>
        <end position="4843"/>
    </location>
</feature>
<feature type="compositionally biased region" description="Basic and acidic residues" evidence="1">
    <location>
        <begin position="3496"/>
        <end position="3505"/>
    </location>
</feature>
<feature type="compositionally biased region" description="Acidic residues" evidence="1">
    <location>
        <begin position="3516"/>
        <end position="3528"/>
    </location>
</feature>
<dbReference type="PANTHER" id="PTHR22605">
    <property type="entry name" value="RZ-TYPE DOMAIN-CONTAINING PROTEIN"/>
    <property type="match status" value="1"/>
</dbReference>
<protein>
    <recommendedName>
        <fullName evidence="2">AAA+ ATPase domain-containing protein</fullName>
    </recommendedName>
</protein>
<evidence type="ECO:0000256" key="1">
    <source>
        <dbReference type="SAM" id="MobiDB-lite"/>
    </source>
</evidence>
<dbReference type="PANTHER" id="PTHR22605:SF1">
    <property type="entry name" value="RZ-TYPE DOMAIN-CONTAINING PROTEIN"/>
    <property type="match status" value="1"/>
</dbReference>
<name>A0ABN8QUI9_9CNID</name>
<dbReference type="CDD" id="cd00009">
    <property type="entry name" value="AAA"/>
    <property type="match status" value="1"/>
</dbReference>
<feature type="region of interest" description="Disordered" evidence="1">
    <location>
        <begin position="4816"/>
        <end position="4843"/>
    </location>
</feature>
<sequence>MTDDIMHRGGGESAGTANPGFNPLGASGLDASSVNSNSCGSAAETGDFEDTDTEDTDEEITPQEPADNKGQYPMYVFHLYADESVESVKIVTEKPMLHGSLTLALKPCSEDNKYWRSPQLFILPNEQETFHYRYVVKYNKGLVDSFKTYITSKFTGKKDEKTVQETRARNLNKGMQQYDIFRDPSDHSGMSRIFRGQTFFIKQLCQKLENGGDLKELLMECEHIGFGHPSYDVEDVKKFLKWFEDAINKSCTPYQGIFFCSLLGQLVVQGRNWPAIYACSLLGRKFAETILSSFSRCPYVALPQNSARFIEKVAEELFKAGSSKGCLLFIKYFCNHLDANYVMQVVDKLSSQTYIENQFEEHVSLLLTSLKKLTNRAICTMYSSYVVKSSPTIRCLWNLYNSMSLCFPDLIQSLTKDFSETYSKFISRNRKTKPDLLDPIFWSQVPENLKNELARPFCNALADQVRLENTWSWSQEKLVRLKDIAVDRRLHSSADFRHFAMGITTHKCKEVVSLLPDLLKSNAYCCLWMNAFTLEEKKNVCSHWLKKSCGNETKPNDRILAFVEACELLCTTEALKSDKNLCEAIHKEVENLVLKMNFQSIMNAFQDGQNSSPAVHEHLMLLLRKAIKQQSGTGDRRSRFRQMIRMLGFDISREGKKGLIKAKITRGREEVLSAMLDDIAMPDDKETAKIFNAMISDSDVWLPVLSALHPQSSLMEHPKVLTATNALQQLFVPRQRSKLPVAFFLDIKDKKTRLLAKFCVLSSEDKERNTDDWVADFLKDKETAQSFCDQFTKLEQTIRFLERVTMGIVVMSDAQLLIREVNNRKKVNTSIALEVAGQGSYWGLLCSLIDSGKSIAWAQESVVFTNIARMCIEEEIAGSQTQVGMATSGSEFWEESKGDGSIENTAAEILGLLKSKGLPKFEEACSNLFETNKDISVQEVQMLFNGIADEGALKKELVVMRSLFPTSASHRKEKMLMNVLYFPRVSAKAEQLMSVFSALGYEGTGDSVTEALEEVISSAHDTDITLTRLSEVVEDTTVTIIDRKLDENLTNIFKTLQESSELISFMKETAGEDIRILIDAVEEHSDQFVSEATVSDLIDVHGFLRTFLREDPKDPLALLDTVEKCYSKLEKKVEMAAKIKECGCNVHSLRGLYMNVANRGEMTKEIISNAVQKGCYLIKANSNGSYDVQLSYRRLEGDSKETSYNMAELHDLRSRALLIVNTDKKQEKHRKSDDCDATSASLNMSLSTFIQQVETITDILNMVTSLRESGHPQFDELFWHKLNSVEDTLSLASSLEAKLKEWRNFMHDLQKDHYFLNFFHPDQLWILRKFFSTPLSKTKEDVSLRNQVHNLLRFVDPSIRNNDLDEFHPLYKQPKGNKGHENDLRAIGEVLDAIFISRPTLEVQKVSKHKLQSAVKPGELFVAVLEENSKQTAHVVMSLFKQTTGSYPQPSQILFCHSETSWEEVERLLKRVFDANESSTTMKLHCLANVENLSNDMQFELVSSIRAYQRTAEGRYLLSIVCCGGIHHHIADQFSSCAHNNTGMTEVQMRIAFQKDFPDVHMVTSDLPGVGKTEFVHEHAASKHKRILTIPISGPLSRKTLVKVLCGLKFQKYECIHFDVGEVDDPSLLDTLIFELLVVGMVSCGTDLFHLPTKHVYIEIANTLRHWLQDSLPVTKCFFPKHIKLDGYENLVVSQEPLSALQVVCQYLHAFECGKLESNEVCPGHLKPLSSDRCKELLSKHFSSSGDLSYNIIESFVKVFANQLLQFSASPYFKPHNLRAVLGPSHDVRNCLFKALLEVSREFAARSVVTCKSVQSEAISKEKAVEVLKNVQLQLGNVAEKMVERVEGMIQWADNNHLVIVFHSLEALTISALYRDLTLVPSNVHELFKTQAVKGKGMVDFTKMDQKELQERLDRIVRTTPRENDDSLQSLDYALTPDNILKMVLIIQRIRAGIPVIVMGETGCGKTSLVRYLAKTCGVPFHVFNFHAGVGKEEVACFVQNMEKEAANGKEVWVFLDEINTCDYLGTINEMICHRSIKGKPLPSNLVFIAACNPYRLRPPGKITTAGLNGKTISDEFSRLVYRVHPLPETMIDFVWDYGSLSKKDERAYICRMVEGITGNPNKLLVDLLCTSQDYIRDVDKSPYCVSLRDVHRCIVLVKWFKKILQQRQQLPFSKIKESCKYYQEACRFSDRERSFVLALAHCFQSRLPTTNSRVRYRKEIVGCFPNDGNVLFSEFSFEAIVRAEQDDYLERMELPEGTAKNAALRENVFVMLVCILNRIPVFVVGKPGCSKSLSMQIIRSNLRGKDAKDSFLKSLPQLYVVSHQGSESSTSDGILKVFEKAKKYKEHNKSGDVLPVVLLDEIGLAEVSKYNPLKVLHNLLEPGDSMFPDVAVVGISNWALDAAKMNRAIHLSRPEPDVEDLFETGKSLREAGSGIIELSRTRSGQPFSHVAYPDDKHLRCLAEAYHKYQSQQRYPNFHGLRDYYSLIKCLSTDLNVEYTQVGSEEKTKEIQRALQRNFGGVPNDVKNFQSLFQERIQLLEVMDQDYQFPVTELICDNLRDQRARHLMIITNGDSAIGILDQTLQDLDKEKITIFGSRFEEDLSEEYNYRILSRIILCMERDCVLILRDLESIYGSLYDMLNQNYTVVGGKRNCRVALGAFSNPMCQVHDGFRCVVLIDQGRVDFTDPPFLNRFEKQLLRFSDVLNEEQRKVIKQLKEWVIRISTIPDFESQFQEKDMFIGFCDDTLPSLVLKNSRDPEVESFEIVERCKDDLMMVASPDGVVRSLQSALAKTNLEEVQILYSNYFQKPIHNGFRDYLQQALETLQLDCESEDSTKGMRMVIMTHSNIHVNVSQCLDGLVQCHSEKLSAFKSEKQLTKELERFWGSSDSLLVLQCKPELDASHLLLAKSIIEQQRETYLKRAIDMNEWQVKHVCIVIHVQRESETNKVENQRWQFSFQSGWKQVTIDVLEEPVLPVTECLDISVIELLESKTLSFEDVASKQFLWCFFRIKYAPSVQPPWDEILQLEDLLRSSPKILACLKELVRRWLQKRDTLNTHGQDLPSWQYFVACDRQALINSSHLAGAIQHHVSHLIRQPLAKIVYFLENESAWPWFLLKQTDFHEEELQVWLELIMDQDILNFDDIPDHQGAESYFISARRVQLRFPFFSVFYKNVEQVQSMFVEDQRKLLLDETYLDDNDELSDAVEEPQLYRFASVVKEKVPQVFELHYLQSRIECYVEDFLDMKSAHFSNFLSRDERIDFLKSAMANHVKFPIDSDPALLITRLHSLFWLNEPSYLTALQVFVTCYKIANVDFAPLVSEFSPVFDKMLFQDSNAVQNAPFEDSQELERNHSFDENHTEDVCALVEKGYEVDTGEVSSETLTTENEKRLQKDKNDDEMKAVEEIGSQMEERKENGDETVNEVVQDPKEEDVTQTTGRDDSVLEDSETVACERESVGGENDVTAVEEDNTELQPQQVVEGNPPGNKQNDNQSNMTEDILDKNDKTGEEGIIETPITENVEESASDNDESKDDDRGTVSEDSGVEESVGFDEVLLETLCSALLPTDEVVKNLKGPDGWQRTTSLFLSTANRMQVLIPAFHFLRVCYDFVTLLVLPEGLEPYFLYMLGALGKTGASEGYLDSPDTFDRITNVIDELEQRGVEKRRLEDFLMLFYGRCIDSNPDTPVLGIILAKIGSSGEKTLLRLAGPLLHRIFLTEENFSPGVFQDLLHSLDTIKDHPGLQKTSAALSTLSDDVVELDSPFAVVCCDLISEVGFPEVDFTTLSHSEDQSLVNFRKAFQTVTESCEDSENGLFHLLCATAYMRSFLASFAKFILARRHCLTEDGEFTVLLNEINAALSCDQPDPVSSRAPEVQLYFLKELKKELYMCEVRDVCKHSPKLPALKNLDWHDEALVGKLSFDPLRNYTENSQAQAALATLLEKNNPKPVEDTILAMSSSAEKRMEMAATLAKSFYLVRSTRSLKDSEDKAINSFIGKFGNFENPYVQLLQGITGRKDFKSQKLRISSESSPADVHRATLILHLCIVLASHFSGVEQKKLAFMSYLTSPLASSNTYVLASGEGCQQPYEVHRNYSFDETSFFFCSCRTFFVAAGDDDDDETKCPNCRSLCKAEKVPSKNSAAAVKAIQAAKVPVCLTCPQDRLIHVRQMDPREFRVLHLFVHAALYGGFAMELFDENSLTQILGTAVTDSDPCEVCFQQIVNDLRALCLLLDAKEEYVIGFLHCVVHESISILTSGSLCQTEGERLAWEKTFAETVRPLLQEFYPRRLLASSLDFMSKSTLAVERRIEEIDEPQFSDTTERNLHLPRLLRVTMPKTFLSLSACYMSADQDTRNQHPLLGLFLDFNDSLPNVASLPDLLSWSRIVDSLLSRRLCRHEATTNIGDIIRKESKSPEERKRLSEIFEKFSIAWKKMRPFVRDRLKQEVPYLSESSPISFCLIEKRDQGSSLCAAIEILREIQNEFLQKMLSIASSGKCSPLVFLEREEGKFTIPVVHLQEAREKEIIQYQWTDEILKHSQRNTEYGHGREIFFDLSKIEKEMAGRFLVGKSFLSTLEGLQEFIFARELFHTCRGILDDLQELIPQQPLTDVFRSSLSRQCERSLKNVQDLLEHMEIVLCLLKRHRVGKPEDPLTEFTDKWLRGPRPFPKDFLPQPHSAIQLTHVVALYEFLEDMLAESAAQQVSDVYRFPIPEEITNEMTKGTPRTETTESHHSILNAITVALKRFIYRYLSSEELKPEPTDSLKERMKERSLWPIDAFKSWNPKVESPSKFIGDVFPEKLAIKHTYQVLCFYQDRLKVLEEAKHASRSPAPKISRTSVSRSRQLKGRRKHFSNF</sequence>
<evidence type="ECO:0000259" key="2">
    <source>
        <dbReference type="SMART" id="SM00382"/>
    </source>
</evidence>
<dbReference type="Proteomes" id="UP001159405">
    <property type="component" value="Unassembled WGS sequence"/>
</dbReference>
<feature type="domain" description="AAA+ ATPase" evidence="2">
    <location>
        <begin position="1952"/>
        <end position="2087"/>
    </location>
</feature>
<feature type="compositionally biased region" description="Acidic residues" evidence="1">
    <location>
        <begin position="46"/>
        <end position="61"/>
    </location>
</feature>
<evidence type="ECO:0000313" key="3">
    <source>
        <dbReference type="EMBL" id="CAH3170703.1"/>
    </source>
</evidence>
<feature type="compositionally biased region" description="Basic and acidic residues" evidence="1">
    <location>
        <begin position="3383"/>
        <end position="3414"/>
    </location>
</feature>
<feature type="compositionally biased region" description="Basic and acidic residues" evidence="1">
    <location>
        <begin position="3423"/>
        <end position="3439"/>
    </location>
</feature>
<dbReference type="InterPro" id="IPR031248">
    <property type="entry name" value="RNF213"/>
</dbReference>
<dbReference type="EMBL" id="CALNXK010000157">
    <property type="protein sequence ID" value="CAH3170703.1"/>
    <property type="molecule type" value="Genomic_DNA"/>
</dbReference>
<comment type="caution">
    <text evidence="3">The sequence shown here is derived from an EMBL/GenBank/DDBJ whole genome shotgun (WGS) entry which is preliminary data.</text>
</comment>
<evidence type="ECO:0000313" key="4">
    <source>
        <dbReference type="Proteomes" id="UP001159405"/>
    </source>
</evidence>
<dbReference type="Pfam" id="PF00004">
    <property type="entry name" value="AAA"/>
    <property type="match status" value="1"/>
</dbReference>
<feature type="domain" description="AAA+ ATPase" evidence="2">
    <location>
        <begin position="2278"/>
        <end position="2416"/>
    </location>
</feature>
<accession>A0ABN8QUI9</accession>
<gene>
    <name evidence="3" type="ORF">PLOB_00010912</name>
</gene>
<feature type="region of interest" description="Disordered" evidence="1">
    <location>
        <begin position="3372"/>
        <end position="3543"/>
    </location>
</feature>